<evidence type="ECO:0000256" key="3">
    <source>
        <dbReference type="ARBA" id="ARBA00023098"/>
    </source>
</evidence>
<feature type="active site" description="Nucleophile" evidence="4">
    <location>
        <position position="210"/>
    </location>
</feature>
<feature type="compositionally biased region" description="Polar residues" evidence="5">
    <location>
        <begin position="94"/>
        <end position="103"/>
    </location>
</feature>
<evidence type="ECO:0000259" key="6">
    <source>
        <dbReference type="PROSITE" id="PS51635"/>
    </source>
</evidence>
<dbReference type="InterPro" id="IPR002641">
    <property type="entry name" value="PNPLA_dom"/>
</dbReference>
<keyword evidence="2 4" id="KW-0442">Lipid degradation</keyword>
<organism evidence="7 8">
    <name type="scientific">Stereocaulon virgatum</name>
    <dbReference type="NCBI Taxonomy" id="373712"/>
    <lineage>
        <taxon>Eukaryota</taxon>
        <taxon>Fungi</taxon>
        <taxon>Dikarya</taxon>
        <taxon>Ascomycota</taxon>
        <taxon>Pezizomycotina</taxon>
        <taxon>Lecanoromycetes</taxon>
        <taxon>OSLEUM clade</taxon>
        <taxon>Lecanoromycetidae</taxon>
        <taxon>Lecanorales</taxon>
        <taxon>Lecanorineae</taxon>
        <taxon>Stereocaulaceae</taxon>
        <taxon>Stereocaulon</taxon>
    </lineage>
</organism>
<evidence type="ECO:0000313" key="7">
    <source>
        <dbReference type="EMBL" id="KAL2046847.1"/>
    </source>
</evidence>
<sequence>MEPWKDFDLNANPWGSPRSSAASPERNSRSTVLRTAVETNQDEVDRQQSLSPTEYNTESNDYFYDFNPRAPQRAATAPHLPHHQAFNRVRNEGNGYSAQGQRRQSTHDTKNSATFEQTAAWDQKAILSLDGGGIRGYSALLIIKELMTVIKRLELNHTDGAAPSSYHPESPAPMFAMDSRGESQPETTGRNHESAHWLPCHYFDYMAGTSTGGLISIMLGRLRMNIDDCISDYELLGGKVFGHSRWVHLRSPLWYPRDKYNHKNLENVIKDVVDHRVPKIHKFPGGQNFAFDENRCRSVVLSYQQQTNEEAKQAGVERVYLFRTYKNLHQSETTQDQLTDRNPGPAHDIPIWWVARATSAAPSYFKPMKIHKLAYLDGGFGTNNPCEEIFEEVRKMNNHADDCVSLLVSIGTGLDKEWGRFKKLGPSRFINFLNVARKWASESQEAHVRMVNRSHGAPFKYVRLNVEDGIGSMKLDEWRVRGPVRRYIGSCIAKIRRSHGAPQTKSNQQPQMQDGRAAAEKTDSDSTVDTTPAAPNQNDRTIIGGRDASDEANTVSQTNSPAIPKWFQPKNKTLDSIRYHTAAYLRQPDVQRSIEEVAEMLVNGRRARVNADRDKWAKACFGTWYQCKIPKCPRGEKEYDDRHSLEKHFLDKHRDRFNRDDMATLESALDECKIVVH</sequence>
<keyword evidence="3 4" id="KW-0443">Lipid metabolism</keyword>
<dbReference type="Pfam" id="PF01734">
    <property type="entry name" value="Patatin"/>
    <property type="match status" value="1"/>
</dbReference>
<feature type="compositionally biased region" description="Polar residues" evidence="5">
    <location>
        <begin position="551"/>
        <end position="561"/>
    </location>
</feature>
<feature type="domain" description="PNPLA" evidence="6">
    <location>
        <begin position="127"/>
        <end position="390"/>
    </location>
</feature>
<evidence type="ECO:0000256" key="5">
    <source>
        <dbReference type="SAM" id="MobiDB-lite"/>
    </source>
</evidence>
<proteinExistence type="predicted"/>
<dbReference type="PANTHER" id="PTHR24185">
    <property type="entry name" value="CALCIUM-INDEPENDENT PHOSPHOLIPASE A2-GAMMA"/>
    <property type="match status" value="1"/>
</dbReference>
<accession>A0ABR4AQ13</accession>
<feature type="short sequence motif" description="DGA/G" evidence="4">
    <location>
        <begin position="377"/>
        <end position="379"/>
    </location>
</feature>
<feature type="region of interest" description="Disordered" evidence="5">
    <location>
        <begin position="498"/>
        <end position="567"/>
    </location>
</feature>
<feature type="active site" description="Proton acceptor" evidence="4">
    <location>
        <position position="377"/>
    </location>
</feature>
<evidence type="ECO:0000256" key="1">
    <source>
        <dbReference type="ARBA" id="ARBA00022801"/>
    </source>
</evidence>
<keyword evidence="1 4" id="KW-0378">Hydrolase</keyword>
<evidence type="ECO:0000256" key="2">
    <source>
        <dbReference type="ARBA" id="ARBA00022963"/>
    </source>
</evidence>
<keyword evidence="8" id="KW-1185">Reference proteome</keyword>
<reference evidence="7 8" key="1">
    <citation type="submission" date="2024-09" db="EMBL/GenBank/DDBJ databases">
        <title>Rethinking Asexuality: The Enigmatic Case of Functional Sexual Genes in Lepraria (Stereocaulaceae).</title>
        <authorList>
            <person name="Doellman M."/>
            <person name="Sun Y."/>
            <person name="Barcenas-Pena A."/>
            <person name="Lumbsch H.T."/>
            <person name="Grewe F."/>
        </authorList>
    </citation>
    <scope>NUCLEOTIDE SEQUENCE [LARGE SCALE GENOMIC DNA]</scope>
    <source>
        <strain evidence="7 8">Mercado 3170</strain>
    </source>
</reference>
<feature type="region of interest" description="Disordered" evidence="5">
    <location>
        <begin position="1"/>
        <end position="58"/>
    </location>
</feature>
<feature type="short sequence motif" description="GXGXXG" evidence="4">
    <location>
        <begin position="131"/>
        <end position="136"/>
    </location>
</feature>
<name>A0ABR4AQ13_9LECA</name>
<dbReference type="InterPro" id="IPR016035">
    <property type="entry name" value="Acyl_Trfase/lysoPLipase"/>
</dbReference>
<dbReference type="PROSITE" id="PS51635">
    <property type="entry name" value="PNPLA"/>
    <property type="match status" value="1"/>
</dbReference>
<feature type="compositionally biased region" description="Polar residues" evidence="5">
    <location>
        <begin position="525"/>
        <end position="540"/>
    </location>
</feature>
<feature type="compositionally biased region" description="Polar residues" evidence="5">
    <location>
        <begin position="47"/>
        <end position="58"/>
    </location>
</feature>
<feature type="region of interest" description="Disordered" evidence="5">
    <location>
        <begin position="92"/>
        <end position="112"/>
    </location>
</feature>
<comment type="caution">
    <text evidence="7">The sequence shown here is derived from an EMBL/GenBank/DDBJ whole genome shotgun (WGS) entry which is preliminary data.</text>
</comment>
<dbReference type="Gene3D" id="3.40.1090.10">
    <property type="entry name" value="Cytosolic phospholipase A2 catalytic domain"/>
    <property type="match status" value="1"/>
</dbReference>
<dbReference type="EMBL" id="JBEFKJ010000003">
    <property type="protein sequence ID" value="KAL2046847.1"/>
    <property type="molecule type" value="Genomic_DNA"/>
</dbReference>
<dbReference type="Proteomes" id="UP001590950">
    <property type="component" value="Unassembled WGS sequence"/>
</dbReference>
<evidence type="ECO:0000313" key="8">
    <source>
        <dbReference type="Proteomes" id="UP001590950"/>
    </source>
</evidence>
<gene>
    <name evidence="7" type="ORF">N7G274_000865</name>
</gene>
<evidence type="ECO:0000256" key="4">
    <source>
        <dbReference type="PROSITE-ProRule" id="PRU01161"/>
    </source>
</evidence>
<dbReference type="SUPFAM" id="SSF52151">
    <property type="entry name" value="FabD/lysophospholipase-like"/>
    <property type="match status" value="1"/>
</dbReference>
<dbReference type="PANTHER" id="PTHR24185:SF1">
    <property type="entry name" value="CALCIUM-INDEPENDENT PHOSPHOLIPASE A2-GAMMA"/>
    <property type="match status" value="1"/>
</dbReference>
<feature type="compositionally biased region" description="Polar residues" evidence="5">
    <location>
        <begin position="501"/>
        <end position="512"/>
    </location>
</feature>
<feature type="compositionally biased region" description="Polar residues" evidence="5">
    <location>
        <begin position="29"/>
        <end position="39"/>
    </location>
</feature>
<protein>
    <recommendedName>
        <fullName evidence="6">PNPLA domain-containing protein</fullName>
    </recommendedName>
</protein>
<feature type="short sequence motif" description="GXSXG" evidence="4">
    <location>
        <begin position="208"/>
        <end position="212"/>
    </location>
</feature>